<evidence type="ECO:0000256" key="1">
    <source>
        <dbReference type="ARBA" id="ARBA00022676"/>
    </source>
</evidence>
<dbReference type="PANTHER" id="PTHR10459:SF60">
    <property type="entry name" value="POLY [ADP-RIBOSE] POLYMERASE 2"/>
    <property type="match status" value="1"/>
</dbReference>
<dbReference type="SUPFAM" id="SSF56399">
    <property type="entry name" value="ADP-ribosylation"/>
    <property type="match status" value="1"/>
</dbReference>
<evidence type="ECO:0000256" key="3">
    <source>
        <dbReference type="ARBA" id="ARBA00023027"/>
    </source>
</evidence>
<evidence type="ECO:0000256" key="4">
    <source>
        <dbReference type="ARBA" id="ARBA00033987"/>
    </source>
</evidence>
<feature type="non-terminal residue" evidence="7">
    <location>
        <position position="182"/>
    </location>
</feature>
<evidence type="ECO:0000313" key="7">
    <source>
        <dbReference type="EMBL" id="KAF7670502.1"/>
    </source>
</evidence>
<proteinExistence type="predicted"/>
<evidence type="ECO:0000313" key="8">
    <source>
        <dbReference type="Proteomes" id="UP001516464"/>
    </source>
</evidence>
<feature type="domain" description="PARP catalytic" evidence="6">
    <location>
        <begin position="33"/>
        <end position="182"/>
    </location>
</feature>
<comment type="catalytic activity">
    <reaction evidence="4">
        <text>NAD(+) + (ADP-D-ribosyl)n-acceptor = nicotinamide + (ADP-D-ribosyl)n+1-acceptor + H(+).</text>
        <dbReference type="EC" id="2.4.2.30"/>
    </reaction>
</comment>
<reference evidence="7 8" key="1">
    <citation type="submission" date="2019-01" db="EMBL/GenBank/DDBJ databases">
        <title>Genomes sequencing and comparative genomics of infectious freshwater microsporidia, Cucumispora dikerogammari and Thelohania contejeani.</title>
        <authorList>
            <person name="Cormier A."/>
            <person name="Giraud I."/>
            <person name="Wattier R."/>
            <person name="Teixeira M."/>
            <person name="Grandjean F."/>
            <person name="Rigaud T."/>
            <person name="Cordaux R."/>
        </authorList>
    </citation>
    <scope>NUCLEOTIDE SEQUENCE [LARGE SCALE GENOMIC DNA]</scope>
    <source>
        <strain evidence="7">T1</strain>
        <tissue evidence="7">Spores</tissue>
    </source>
</reference>
<evidence type="ECO:0000259" key="6">
    <source>
        <dbReference type="PROSITE" id="PS51059"/>
    </source>
</evidence>
<dbReference type="Gene3D" id="3.90.228.10">
    <property type="match status" value="1"/>
</dbReference>
<sequence>QEQDNLDALSSQLKKNVSQNDKINNILNVHFSKFLEEASSSFNIDVCKLKSILNEDKTFLEMIGITMDNLKEETNEINYIIDQLQKLNKKFKIYTVQRFQEEEPFNRYISESVSKKTRLLIHGTRCSSVIPILQTGLKIRPATSVHFSGKVYGEGNYFSEHVQKSLNYTGWDNDQILLIYEV</sequence>
<gene>
    <name evidence="7" type="ORF">TCON_2847</name>
</gene>
<keyword evidence="2 5" id="KW-0808">Transferase</keyword>
<keyword evidence="8" id="KW-1185">Reference proteome</keyword>
<accession>A0ABQ7HUU6</accession>
<organism evidence="7 8">
    <name type="scientific">Astathelohania contejeani</name>
    <dbReference type="NCBI Taxonomy" id="164912"/>
    <lineage>
        <taxon>Eukaryota</taxon>
        <taxon>Fungi</taxon>
        <taxon>Fungi incertae sedis</taxon>
        <taxon>Microsporidia</taxon>
        <taxon>Astathelohaniidae</taxon>
        <taxon>Astathelohania</taxon>
    </lineage>
</organism>
<dbReference type="InterPro" id="IPR012317">
    <property type="entry name" value="Poly(ADP-ribose)pol_cat_dom"/>
</dbReference>
<keyword evidence="3 5" id="KW-0520">NAD</keyword>
<dbReference type="Proteomes" id="UP001516464">
    <property type="component" value="Unassembled WGS sequence"/>
</dbReference>
<feature type="non-terminal residue" evidence="7">
    <location>
        <position position="1"/>
    </location>
</feature>
<dbReference type="InterPro" id="IPR050800">
    <property type="entry name" value="ARTD/PARP"/>
</dbReference>
<comment type="caution">
    <text evidence="7">The sequence shown here is derived from an EMBL/GenBank/DDBJ whole genome shotgun (WGS) entry which is preliminary data.</text>
</comment>
<dbReference type="PROSITE" id="PS51059">
    <property type="entry name" value="PARP_CATALYTIC"/>
    <property type="match status" value="1"/>
</dbReference>
<dbReference type="Pfam" id="PF00644">
    <property type="entry name" value="PARP"/>
    <property type="match status" value="1"/>
</dbReference>
<protein>
    <recommendedName>
        <fullName evidence="5">Poly [ADP-ribose] polymerase</fullName>
        <shortName evidence="5">PARP</shortName>
        <ecNumber evidence="5">2.4.2.-</ecNumber>
    </recommendedName>
</protein>
<dbReference type="EMBL" id="SBIQ01001290">
    <property type="protein sequence ID" value="KAF7670502.1"/>
    <property type="molecule type" value="Genomic_DNA"/>
</dbReference>
<dbReference type="EC" id="2.4.2.-" evidence="5"/>
<name>A0ABQ7HUU6_9MICR</name>
<evidence type="ECO:0000256" key="2">
    <source>
        <dbReference type="ARBA" id="ARBA00022679"/>
    </source>
</evidence>
<dbReference type="PANTHER" id="PTHR10459">
    <property type="entry name" value="DNA LIGASE"/>
    <property type="match status" value="1"/>
</dbReference>
<evidence type="ECO:0000256" key="5">
    <source>
        <dbReference type="RuleBase" id="RU362114"/>
    </source>
</evidence>
<keyword evidence="1 5" id="KW-0328">Glycosyltransferase</keyword>